<evidence type="ECO:0000313" key="4">
    <source>
        <dbReference type="Proteomes" id="UP000052978"/>
    </source>
</evidence>
<proteinExistence type="inferred from homology"/>
<dbReference type="PANTHER" id="PTHR14060:SF4">
    <property type="entry name" value="T-CELL LEUKEMIA_LYMPHOMA PROTEIN 1A"/>
    <property type="match status" value="1"/>
</dbReference>
<dbReference type="GO" id="GO:0043539">
    <property type="term" value="F:protein serine/threonine kinase activator activity"/>
    <property type="evidence" value="ECO:0007669"/>
    <property type="project" value="InterPro"/>
</dbReference>
<dbReference type="Pfam" id="PF01840">
    <property type="entry name" value="TCL1_MTCP1"/>
    <property type="match status" value="1"/>
</dbReference>
<organism evidence="3 4">
    <name type="scientific">Myotis brandtii</name>
    <name type="common">Brandt's bat</name>
    <dbReference type="NCBI Taxonomy" id="109478"/>
    <lineage>
        <taxon>Eukaryota</taxon>
        <taxon>Metazoa</taxon>
        <taxon>Chordata</taxon>
        <taxon>Craniata</taxon>
        <taxon>Vertebrata</taxon>
        <taxon>Euteleostomi</taxon>
        <taxon>Mammalia</taxon>
        <taxon>Eutheria</taxon>
        <taxon>Laurasiatheria</taxon>
        <taxon>Chiroptera</taxon>
        <taxon>Yangochiroptera</taxon>
        <taxon>Vespertilionidae</taxon>
        <taxon>Myotis</taxon>
    </lineage>
</organism>
<feature type="region of interest" description="Disordered" evidence="2">
    <location>
        <begin position="16"/>
        <end position="42"/>
    </location>
</feature>
<gene>
    <name evidence="3" type="ORF">D623_10001142</name>
</gene>
<protein>
    <submittedName>
        <fullName evidence="3">Protein p13 MTCP-1</fullName>
    </submittedName>
</protein>
<accession>S7MQB5</accession>
<evidence type="ECO:0000313" key="3">
    <source>
        <dbReference type="EMBL" id="EPQ06461.1"/>
    </source>
</evidence>
<dbReference type="PANTHER" id="PTHR14060">
    <property type="entry name" value="PROTEIN P13 MTCP-1"/>
    <property type="match status" value="1"/>
</dbReference>
<dbReference type="Proteomes" id="UP000052978">
    <property type="component" value="Unassembled WGS sequence"/>
</dbReference>
<dbReference type="InterPro" id="IPR036672">
    <property type="entry name" value="TCL1_MTCP1_sf"/>
</dbReference>
<dbReference type="InterPro" id="IPR004832">
    <property type="entry name" value="TCL1_MTCP1"/>
</dbReference>
<evidence type="ECO:0000256" key="1">
    <source>
        <dbReference type="ARBA" id="ARBA00006399"/>
    </source>
</evidence>
<dbReference type="Gene3D" id="2.40.15.10">
    <property type="entry name" value="TCL1/MTCP1"/>
    <property type="match status" value="1"/>
</dbReference>
<reference evidence="3 4" key="1">
    <citation type="journal article" date="2013" name="Nat. Commun.">
        <title>Genome analysis reveals insights into physiology and longevity of the Brandt's bat Myotis brandtii.</title>
        <authorList>
            <person name="Seim I."/>
            <person name="Fang X."/>
            <person name="Xiong Z."/>
            <person name="Lobanov A.V."/>
            <person name="Huang Z."/>
            <person name="Ma S."/>
            <person name="Feng Y."/>
            <person name="Turanov A.A."/>
            <person name="Zhu Y."/>
            <person name="Lenz T.L."/>
            <person name="Gerashchenko M.V."/>
            <person name="Fan D."/>
            <person name="Hee Yim S."/>
            <person name="Yao X."/>
            <person name="Jordan D."/>
            <person name="Xiong Y."/>
            <person name="Ma Y."/>
            <person name="Lyapunov A.N."/>
            <person name="Chen G."/>
            <person name="Kulakova O.I."/>
            <person name="Sun Y."/>
            <person name="Lee S.G."/>
            <person name="Bronson R.T."/>
            <person name="Moskalev A.A."/>
            <person name="Sunyaev S.R."/>
            <person name="Zhang G."/>
            <person name="Krogh A."/>
            <person name="Wang J."/>
            <person name="Gladyshev V.N."/>
        </authorList>
    </citation>
    <scope>NUCLEOTIDE SEQUENCE [LARGE SCALE GENOMIC DNA]</scope>
</reference>
<dbReference type="SUPFAM" id="SSF50904">
    <property type="entry name" value="Oncogene products"/>
    <property type="match status" value="1"/>
</dbReference>
<comment type="similarity">
    <text evidence="1">Belongs to the TCL1 family.</text>
</comment>
<dbReference type="EMBL" id="KE162022">
    <property type="protein sequence ID" value="EPQ06461.1"/>
    <property type="molecule type" value="Genomic_DNA"/>
</dbReference>
<dbReference type="AlphaFoldDB" id="S7MQB5"/>
<keyword evidence="4" id="KW-1185">Reference proteome</keyword>
<name>S7MQB5_MYOBR</name>
<evidence type="ECO:0000256" key="2">
    <source>
        <dbReference type="SAM" id="MobiDB-lite"/>
    </source>
</evidence>
<sequence length="195" mass="22365">MAMLFLLQVTVGSRDRSQRKGAKNGALPSEQEEQHIRRKTTVKKPTRTKKLALFLCQLLKIPGPKWQEALRSCGCCSFDHGGVMAELPSKVHLTSHPICLRIRGPSVYEDENQRTWLHLFMDTEGVLQVRLRQEDIPSGHIARTTGLVTSSTMPWMWTLHPGSKYMDGLYQFWRIVHHVKENGVEEMILELMEDS</sequence>